<feature type="transmembrane region" description="Helical" evidence="6">
    <location>
        <begin position="278"/>
        <end position="297"/>
    </location>
</feature>
<dbReference type="GO" id="GO:0016020">
    <property type="term" value="C:membrane"/>
    <property type="evidence" value="ECO:0007669"/>
    <property type="project" value="UniProtKB-SubCell"/>
</dbReference>
<dbReference type="EMBL" id="BSDS01000001">
    <property type="protein sequence ID" value="GLI36852.1"/>
    <property type="molecule type" value="Genomic_DNA"/>
</dbReference>
<dbReference type="PANTHER" id="PTHR21716:SF4">
    <property type="entry name" value="TRANSMEMBRANE PROTEIN 245"/>
    <property type="match status" value="1"/>
</dbReference>
<comment type="subcellular location">
    <subcellularLocation>
        <location evidence="1">Membrane</location>
        <topology evidence="1">Multi-pass membrane protein</topology>
    </subcellularLocation>
</comment>
<reference evidence="7" key="1">
    <citation type="submission" date="2022-12" db="EMBL/GenBank/DDBJ databases">
        <title>Reference genome sequencing for broad-spectrum identification of bacterial and archaeal isolates by mass spectrometry.</title>
        <authorList>
            <person name="Sekiguchi Y."/>
            <person name="Tourlousse D.M."/>
        </authorList>
    </citation>
    <scope>NUCLEOTIDE SEQUENCE</scope>
    <source>
        <strain evidence="7">H2</strain>
    </source>
</reference>
<name>A0A9W6L9Z2_9BACT</name>
<feature type="transmembrane region" description="Helical" evidence="6">
    <location>
        <begin position="7"/>
        <end position="26"/>
    </location>
</feature>
<feature type="transmembrane region" description="Helical" evidence="6">
    <location>
        <begin position="309"/>
        <end position="342"/>
    </location>
</feature>
<dbReference type="PANTHER" id="PTHR21716">
    <property type="entry name" value="TRANSMEMBRANE PROTEIN"/>
    <property type="match status" value="1"/>
</dbReference>
<comment type="caution">
    <text evidence="7">The sequence shown here is derived from an EMBL/GenBank/DDBJ whole genome shotgun (WGS) entry which is preliminary data.</text>
</comment>
<proteinExistence type="inferred from homology"/>
<sequence>MDRGHFYALVAFSFCAILGYVVYAIVSPFLNSLGWAAVIGILTFPIYRRLRTGLGGRDTLAAGLMTPATVLTLVVPFVGLTFFLVQEAAVAYGFLEKIAADGGKSLVMSIQNHPVVRPWLARIEAYTGPLGFEIDTRFLPEMKEVAARVLNYSKEIVKNVFIFSIKLILMVVTLFFIYRDGERVQRHVLAVIPLTDANKHILTDTVRRVLKAVMYGVFLTCLVQGALGGIGFWAAGLPSPLLFGAIMAVCALIPVVGTGLIWLPAAIYLLANGEVAKGIGLIIWGFVAVSSIDNVIRPFFISGKAKLPVLVIAIGGLGGLASFGLLGAVAGPIVLALFLALFEMYRDEVETGEGRGNS</sequence>
<evidence type="ECO:0000256" key="2">
    <source>
        <dbReference type="ARBA" id="ARBA00009773"/>
    </source>
</evidence>
<keyword evidence="5 6" id="KW-0472">Membrane</keyword>
<accession>A0A9W6L9Z2</accession>
<dbReference type="Pfam" id="PF01594">
    <property type="entry name" value="AI-2E_transport"/>
    <property type="match status" value="1"/>
</dbReference>
<evidence type="ECO:0000313" key="8">
    <source>
        <dbReference type="Proteomes" id="UP001144352"/>
    </source>
</evidence>
<feature type="transmembrane region" description="Helical" evidence="6">
    <location>
        <begin position="160"/>
        <end position="178"/>
    </location>
</feature>
<feature type="transmembrane region" description="Helical" evidence="6">
    <location>
        <begin position="241"/>
        <end position="271"/>
    </location>
</feature>
<keyword evidence="8" id="KW-1185">Reference proteome</keyword>
<dbReference type="RefSeq" id="WP_214187830.1">
    <property type="nucleotide sequence ID" value="NZ_BSDS01000001.1"/>
</dbReference>
<organism evidence="7 8">
    <name type="scientific">Geobacter hydrogenophilus</name>
    <dbReference type="NCBI Taxonomy" id="40983"/>
    <lineage>
        <taxon>Bacteria</taxon>
        <taxon>Pseudomonadati</taxon>
        <taxon>Thermodesulfobacteriota</taxon>
        <taxon>Desulfuromonadia</taxon>
        <taxon>Geobacterales</taxon>
        <taxon>Geobacteraceae</taxon>
        <taxon>Geobacter</taxon>
    </lineage>
</organism>
<evidence type="ECO:0000256" key="6">
    <source>
        <dbReference type="SAM" id="Phobius"/>
    </source>
</evidence>
<feature type="transmembrane region" description="Helical" evidence="6">
    <location>
        <begin position="212"/>
        <end position="235"/>
    </location>
</feature>
<keyword evidence="3 6" id="KW-0812">Transmembrane</keyword>
<dbReference type="AlphaFoldDB" id="A0A9W6L9Z2"/>
<evidence type="ECO:0000256" key="5">
    <source>
        <dbReference type="ARBA" id="ARBA00023136"/>
    </source>
</evidence>
<dbReference type="Proteomes" id="UP001144352">
    <property type="component" value="Unassembled WGS sequence"/>
</dbReference>
<comment type="similarity">
    <text evidence="2">Belongs to the autoinducer-2 exporter (AI-2E) (TC 2.A.86) family.</text>
</comment>
<keyword evidence="4 6" id="KW-1133">Transmembrane helix</keyword>
<gene>
    <name evidence="7" type="ORF">GHYDROH2_03530</name>
</gene>
<protein>
    <submittedName>
        <fullName evidence="7">AI-2E family transporter</fullName>
    </submittedName>
</protein>
<evidence type="ECO:0000256" key="3">
    <source>
        <dbReference type="ARBA" id="ARBA00022692"/>
    </source>
</evidence>
<feature type="transmembrane region" description="Helical" evidence="6">
    <location>
        <begin position="60"/>
        <end position="85"/>
    </location>
</feature>
<feature type="transmembrane region" description="Helical" evidence="6">
    <location>
        <begin position="32"/>
        <end position="48"/>
    </location>
</feature>
<dbReference type="InterPro" id="IPR002549">
    <property type="entry name" value="AI-2E-like"/>
</dbReference>
<evidence type="ECO:0000256" key="4">
    <source>
        <dbReference type="ARBA" id="ARBA00022989"/>
    </source>
</evidence>
<evidence type="ECO:0000256" key="1">
    <source>
        <dbReference type="ARBA" id="ARBA00004141"/>
    </source>
</evidence>
<evidence type="ECO:0000313" key="7">
    <source>
        <dbReference type="EMBL" id="GLI36852.1"/>
    </source>
</evidence>